<protein>
    <recommendedName>
        <fullName evidence="5">Transmembrane protein</fullName>
    </recommendedName>
</protein>
<evidence type="ECO:0000313" key="3">
    <source>
        <dbReference type="EMBL" id="KAK8093664.1"/>
    </source>
</evidence>
<comment type="caution">
    <text evidence="3">The sequence shown here is derived from an EMBL/GenBank/DDBJ whole genome shotgun (WGS) entry which is preliminary data.</text>
</comment>
<sequence length="373" mass="40672">MSTVTFSVLEKPKDGSEVRRQQAQSDPTLPCMAGIVEAAAPTHPTLDPGSASTQTNGNRLGYRSSFRVLFSHHLSVIPDKLAQCWKSVWKDGKLQNYREAFVASIAFVALLMAGVTIWPTITAASDGRKSELLTEWNTRKDFLSHCEEHADEPVQVNGPSSSMLATLLWYPGSGDATYRTRPTARKNRHLTVPSGQSRATTSAADVQENRGLETGLRRRHAAHSIRGVDSGGIDSVHLSNLTEWNIPSILGEAKETGLVELCDNKDGASVPCHELCAGASDSLQSPIARINKHIYHPIPARVSESGNSSDQLFNQQAQTDIRGLEAHWRRHTAKHKYQPALPIDGQKCLASESEGAATLVLWPATGKKIPEFT</sequence>
<accession>A0ABR1XAN9</accession>
<proteinExistence type="predicted"/>
<dbReference type="EMBL" id="JAQQWN010000002">
    <property type="protein sequence ID" value="KAK8093664.1"/>
    <property type="molecule type" value="Genomic_DNA"/>
</dbReference>
<feature type="compositionally biased region" description="Basic and acidic residues" evidence="1">
    <location>
        <begin position="10"/>
        <end position="20"/>
    </location>
</feature>
<organism evidence="3 4">
    <name type="scientific">Apiospora hydei</name>
    <dbReference type="NCBI Taxonomy" id="1337664"/>
    <lineage>
        <taxon>Eukaryota</taxon>
        <taxon>Fungi</taxon>
        <taxon>Dikarya</taxon>
        <taxon>Ascomycota</taxon>
        <taxon>Pezizomycotina</taxon>
        <taxon>Sordariomycetes</taxon>
        <taxon>Xylariomycetidae</taxon>
        <taxon>Amphisphaeriales</taxon>
        <taxon>Apiosporaceae</taxon>
        <taxon>Apiospora</taxon>
    </lineage>
</organism>
<dbReference type="GeneID" id="92037724"/>
<feature type="transmembrane region" description="Helical" evidence="2">
    <location>
        <begin position="100"/>
        <end position="121"/>
    </location>
</feature>
<evidence type="ECO:0008006" key="5">
    <source>
        <dbReference type="Google" id="ProtNLM"/>
    </source>
</evidence>
<name>A0ABR1XAN9_9PEZI</name>
<keyword evidence="2" id="KW-0472">Membrane</keyword>
<evidence type="ECO:0000313" key="4">
    <source>
        <dbReference type="Proteomes" id="UP001433268"/>
    </source>
</evidence>
<gene>
    <name evidence="3" type="ORF">PG997_000349</name>
</gene>
<feature type="region of interest" description="Disordered" evidence="1">
    <location>
        <begin position="1"/>
        <end position="25"/>
    </location>
</feature>
<keyword evidence="4" id="KW-1185">Reference proteome</keyword>
<evidence type="ECO:0000256" key="1">
    <source>
        <dbReference type="SAM" id="MobiDB-lite"/>
    </source>
</evidence>
<keyword evidence="2" id="KW-0812">Transmembrane</keyword>
<evidence type="ECO:0000256" key="2">
    <source>
        <dbReference type="SAM" id="Phobius"/>
    </source>
</evidence>
<dbReference type="RefSeq" id="XP_066674437.1">
    <property type="nucleotide sequence ID" value="XM_066804664.1"/>
</dbReference>
<keyword evidence="2" id="KW-1133">Transmembrane helix</keyword>
<reference evidence="3 4" key="1">
    <citation type="submission" date="2023-01" db="EMBL/GenBank/DDBJ databases">
        <title>Analysis of 21 Apiospora genomes using comparative genomics revels a genus with tremendous synthesis potential of carbohydrate active enzymes and secondary metabolites.</title>
        <authorList>
            <person name="Sorensen T."/>
        </authorList>
    </citation>
    <scope>NUCLEOTIDE SEQUENCE [LARGE SCALE GENOMIC DNA]</scope>
    <source>
        <strain evidence="3 4">CBS 114990</strain>
    </source>
</reference>
<dbReference type="Proteomes" id="UP001433268">
    <property type="component" value="Unassembled WGS sequence"/>
</dbReference>